<keyword evidence="1" id="KW-0677">Repeat</keyword>
<reference evidence="5" key="1">
    <citation type="submission" date="2022-01" db="EMBL/GenBank/DDBJ databases">
        <authorList>
            <person name="King R."/>
        </authorList>
    </citation>
    <scope>NUCLEOTIDE SEQUENCE</scope>
</reference>
<proteinExistence type="predicted"/>
<dbReference type="Pfam" id="PF24668">
    <property type="entry name" value="KH_Vigilin"/>
    <property type="match status" value="1"/>
</dbReference>
<name>A0A9P0CTX1_9CUCU</name>
<sequence>MQQPVMEGGEAYEPSVRSYDDLFPALPKSTPQQLNNSTLGQRGSINNKMRVGSSTITQVFIVPFEERKMDVQKFGEGESNHICGNIMKETGAHIEISHAKDQSLTFLVTGKQTEVLETRLT</sequence>
<feature type="region of interest" description="Disordered" evidence="3">
    <location>
        <begin position="1"/>
        <end position="46"/>
    </location>
</feature>
<evidence type="ECO:0000313" key="5">
    <source>
        <dbReference type="EMBL" id="CAH1106005.1"/>
    </source>
</evidence>
<dbReference type="OrthoDB" id="10027144at2759"/>
<dbReference type="EMBL" id="OV651814">
    <property type="protein sequence ID" value="CAH1106005.1"/>
    <property type="molecule type" value="Genomic_DNA"/>
</dbReference>
<keyword evidence="2" id="KW-0694">RNA-binding</keyword>
<evidence type="ECO:0000313" key="6">
    <source>
        <dbReference type="Proteomes" id="UP001153636"/>
    </source>
</evidence>
<dbReference type="CDD" id="cd22405">
    <property type="entry name" value="KH-I_Vigilin_rpt1"/>
    <property type="match status" value="1"/>
</dbReference>
<dbReference type="InterPro" id="IPR057778">
    <property type="entry name" value="KH_Vigilin_N"/>
</dbReference>
<protein>
    <recommendedName>
        <fullName evidence="4">Vigilin N-terminal KH domain-containing protein</fullName>
    </recommendedName>
</protein>
<feature type="compositionally biased region" description="Polar residues" evidence="3">
    <location>
        <begin position="29"/>
        <end position="46"/>
    </location>
</feature>
<organism evidence="5 6">
    <name type="scientific">Psylliodes chrysocephalus</name>
    <dbReference type="NCBI Taxonomy" id="3402493"/>
    <lineage>
        <taxon>Eukaryota</taxon>
        <taxon>Metazoa</taxon>
        <taxon>Ecdysozoa</taxon>
        <taxon>Arthropoda</taxon>
        <taxon>Hexapoda</taxon>
        <taxon>Insecta</taxon>
        <taxon>Pterygota</taxon>
        <taxon>Neoptera</taxon>
        <taxon>Endopterygota</taxon>
        <taxon>Coleoptera</taxon>
        <taxon>Polyphaga</taxon>
        <taxon>Cucujiformia</taxon>
        <taxon>Chrysomeloidea</taxon>
        <taxon>Chrysomelidae</taxon>
        <taxon>Galerucinae</taxon>
        <taxon>Alticini</taxon>
        <taxon>Psylliodes</taxon>
    </lineage>
</organism>
<feature type="domain" description="Vigilin N-terminal KH" evidence="4">
    <location>
        <begin position="65"/>
        <end position="117"/>
    </location>
</feature>
<evidence type="ECO:0000256" key="1">
    <source>
        <dbReference type="ARBA" id="ARBA00022737"/>
    </source>
</evidence>
<keyword evidence="6" id="KW-1185">Reference proteome</keyword>
<evidence type="ECO:0000259" key="4">
    <source>
        <dbReference type="Pfam" id="PF24668"/>
    </source>
</evidence>
<evidence type="ECO:0000256" key="2">
    <source>
        <dbReference type="ARBA" id="ARBA00022884"/>
    </source>
</evidence>
<accession>A0A9P0CTX1</accession>
<dbReference type="Proteomes" id="UP001153636">
    <property type="component" value="Chromosome 2"/>
</dbReference>
<gene>
    <name evidence="5" type="ORF">PSYICH_LOCUS6596</name>
</gene>
<evidence type="ECO:0000256" key="3">
    <source>
        <dbReference type="SAM" id="MobiDB-lite"/>
    </source>
</evidence>
<dbReference type="AlphaFoldDB" id="A0A9P0CTX1"/>